<organism evidence="1 2">
    <name type="scientific">Spiroplasma taiwanense CT-1</name>
    <dbReference type="NCBI Taxonomy" id="1276220"/>
    <lineage>
        <taxon>Bacteria</taxon>
        <taxon>Bacillati</taxon>
        <taxon>Mycoplasmatota</taxon>
        <taxon>Mollicutes</taxon>
        <taxon>Entomoplasmatales</taxon>
        <taxon>Spiroplasmataceae</taxon>
        <taxon>Spiroplasma</taxon>
    </lineage>
</organism>
<proteinExistence type="predicted"/>
<dbReference type="EMBL" id="CP005074">
    <property type="protein sequence ID" value="AGR40922.1"/>
    <property type="molecule type" value="Genomic_DNA"/>
</dbReference>
<dbReference type="AlphaFoldDB" id="S5LZ00"/>
<gene>
    <name evidence="1" type="ORF">STAIW_v1c02580</name>
</gene>
<keyword evidence="2" id="KW-1185">Reference proteome</keyword>
<reference evidence="1 2" key="1">
    <citation type="journal article" date="2013" name="Genome Biol. Evol.">
        <title>Comparison of metabolic capacities and inference of gene content evolution in mosquito-associated Spiroplasma diminutum and S. taiwanense.</title>
        <authorList>
            <person name="Lo W.S."/>
            <person name="Ku C."/>
            <person name="Chen L.L."/>
            <person name="Chang T.H."/>
            <person name="Kuo C.H."/>
        </authorList>
    </citation>
    <scope>NUCLEOTIDE SEQUENCE [LARGE SCALE GENOMIC DNA]</scope>
    <source>
        <strain evidence="1">CT-1</strain>
    </source>
</reference>
<dbReference type="HOGENOM" id="CLU_3048151_0_0_14"/>
<dbReference type="PATRIC" id="fig|1276220.3.peg.261"/>
<evidence type="ECO:0000313" key="1">
    <source>
        <dbReference type="EMBL" id="AGR40922.1"/>
    </source>
</evidence>
<sequence length="54" mass="5946">MFGAISTTVFANKMKNKSDKFELSIGDSTLKVDNSVSNKTKIDSKSSYNIIDLI</sequence>
<evidence type="ECO:0000313" key="2">
    <source>
        <dbReference type="Proteomes" id="UP000014984"/>
    </source>
</evidence>
<dbReference type="STRING" id="1276220.STAIW_v1c02580"/>
<dbReference type="KEGG" id="stai:STAIW_v1c02580"/>
<dbReference type="Proteomes" id="UP000014984">
    <property type="component" value="Chromosome"/>
</dbReference>
<protein>
    <submittedName>
        <fullName evidence="1">Uncharacterized protein</fullName>
    </submittedName>
</protein>
<name>S5LZ00_9MOLU</name>
<accession>S5LZ00</accession>